<sequence>MTTYVTAALTIVQIIAGRRDPMLPITVGAVARELGAPLSRTSRLCSELEAVGLLEHGGAYGSYRLGLGAIQLSGRSAAPFAKSLRYALTLAGHQTGETVCLGARSGMSVRIVAAVESLWTLHAPAEVGEVVDQPEGAMLSAVRARPDGGIFESKIGSCIEIATAVLDPDGECVGVLAVRLPVYRLEQNGPRARLAVQTARLSIEQAIADRFTEPRSRPAGSPADATAPSALTAALRILHHLASQSDTIAGTARGAGLRTDRTQRLLESCRRAGLVATDGNRSRFRLSWVVQGWYRAATVPTIVERGRPLVAEVAAETGTCAFITVLKGMRSFTLVEELGMPGEGLRMSPWLGRAHPIIGSDGGPALVMDLGMREIAELFPPRYTRLELDRFLRRVRQVARDGVLTMEPFDDTGMLSISAPVRDSSGAVTAAACLVGTTDYMGVNGERFEAVAKELAGRVSDLLGHCPRIAVGER</sequence>
<dbReference type="SUPFAM" id="SSF46785">
    <property type="entry name" value="Winged helix' DNA-binding domain"/>
    <property type="match status" value="1"/>
</dbReference>
<dbReference type="InterPro" id="IPR029016">
    <property type="entry name" value="GAF-like_dom_sf"/>
</dbReference>
<evidence type="ECO:0000313" key="5">
    <source>
        <dbReference type="EMBL" id="GAA3593969.1"/>
    </source>
</evidence>
<comment type="caution">
    <text evidence="5">The sequence shown here is derived from an EMBL/GenBank/DDBJ whole genome shotgun (WGS) entry which is preliminary data.</text>
</comment>
<dbReference type="RefSeq" id="WP_231484144.1">
    <property type="nucleotide sequence ID" value="NZ_BAAAZO010000001.1"/>
</dbReference>
<gene>
    <name evidence="5" type="ORF">GCM10022223_06200</name>
</gene>
<proteinExistence type="predicted"/>
<dbReference type="PANTHER" id="PTHR30136:SF35">
    <property type="entry name" value="HTH-TYPE TRANSCRIPTIONAL REGULATOR RV1719"/>
    <property type="match status" value="1"/>
</dbReference>
<keyword evidence="2" id="KW-0238">DNA-binding</keyword>
<organism evidence="5 6">
    <name type="scientific">Kineosporia mesophila</name>
    <dbReference type="NCBI Taxonomy" id="566012"/>
    <lineage>
        <taxon>Bacteria</taxon>
        <taxon>Bacillati</taxon>
        <taxon>Actinomycetota</taxon>
        <taxon>Actinomycetes</taxon>
        <taxon>Kineosporiales</taxon>
        <taxon>Kineosporiaceae</taxon>
        <taxon>Kineosporia</taxon>
    </lineage>
</organism>
<keyword evidence="6" id="KW-1185">Reference proteome</keyword>
<evidence type="ECO:0000256" key="3">
    <source>
        <dbReference type="ARBA" id="ARBA00023163"/>
    </source>
</evidence>
<dbReference type="InterPro" id="IPR036388">
    <property type="entry name" value="WH-like_DNA-bd_sf"/>
</dbReference>
<name>A0ABP6Z3R4_9ACTN</name>
<evidence type="ECO:0000313" key="6">
    <source>
        <dbReference type="Proteomes" id="UP001501074"/>
    </source>
</evidence>
<evidence type="ECO:0000256" key="1">
    <source>
        <dbReference type="ARBA" id="ARBA00023015"/>
    </source>
</evidence>
<protein>
    <recommendedName>
        <fullName evidence="4">IclR-ED domain-containing protein</fullName>
    </recommendedName>
</protein>
<evidence type="ECO:0000259" key="4">
    <source>
        <dbReference type="PROSITE" id="PS51078"/>
    </source>
</evidence>
<dbReference type="PANTHER" id="PTHR30136">
    <property type="entry name" value="HELIX-TURN-HELIX TRANSCRIPTIONAL REGULATOR, ICLR FAMILY"/>
    <property type="match status" value="1"/>
</dbReference>
<keyword evidence="1" id="KW-0805">Transcription regulation</keyword>
<dbReference type="Gene3D" id="3.30.450.40">
    <property type="match status" value="1"/>
</dbReference>
<reference evidence="6" key="1">
    <citation type="journal article" date="2019" name="Int. J. Syst. Evol. Microbiol.">
        <title>The Global Catalogue of Microorganisms (GCM) 10K type strain sequencing project: providing services to taxonomists for standard genome sequencing and annotation.</title>
        <authorList>
            <consortium name="The Broad Institute Genomics Platform"/>
            <consortium name="The Broad Institute Genome Sequencing Center for Infectious Disease"/>
            <person name="Wu L."/>
            <person name="Ma J."/>
        </authorList>
    </citation>
    <scope>NUCLEOTIDE SEQUENCE [LARGE SCALE GENOMIC DNA]</scope>
    <source>
        <strain evidence="6">JCM 16902</strain>
    </source>
</reference>
<dbReference type="InterPro" id="IPR005471">
    <property type="entry name" value="Tscrpt_reg_IclR_N"/>
</dbReference>
<dbReference type="SUPFAM" id="SSF55781">
    <property type="entry name" value="GAF domain-like"/>
    <property type="match status" value="2"/>
</dbReference>
<dbReference type="EMBL" id="BAAAZO010000001">
    <property type="protein sequence ID" value="GAA3593969.1"/>
    <property type="molecule type" value="Genomic_DNA"/>
</dbReference>
<accession>A0ABP6Z3R4</accession>
<dbReference type="Gene3D" id="1.10.10.10">
    <property type="entry name" value="Winged helix-like DNA-binding domain superfamily/Winged helix DNA-binding domain"/>
    <property type="match status" value="1"/>
</dbReference>
<dbReference type="Proteomes" id="UP001501074">
    <property type="component" value="Unassembled WGS sequence"/>
</dbReference>
<dbReference type="PROSITE" id="PS51078">
    <property type="entry name" value="ICLR_ED"/>
    <property type="match status" value="1"/>
</dbReference>
<keyword evidence="3" id="KW-0804">Transcription</keyword>
<feature type="domain" description="IclR-ED" evidence="4">
    <location>
        <begin position="288"/>
        <end position="465"/>
    </location>
</feature>
<dbReference type="InterPro" id="IPR036390">
    <property type="entry name" value="WH_DNA-bd_sf"/>
</dbReference>
<dbReference type="Pfam" id="PF09339">
    <property type="entry name" value="HTH_IclR"/>
    <property type="match status" value="1"/>
</dbReference>
<dbReference type="InterPro" id="IPR014757">
    <property type="entry name" value="Tscrpt_reg_IclR_C"/>
</dbReference>
<dbReference type="InterPro" id="IPR050707">
    <property type="entry name" value="HTH_MetabolicPath_Reg"/>
</dbReference>
<evidence type="ECO:0000256" key="2">
    <source>
        <dbReference type="ARBA" id="ARBA00023125"/>
    </source>
</evidence>